<gene>
    <name evidence="1" type="ORF">A2765_04930</name>
</gene>
<protein>
    <submittedName>
        <fullName evidence="1">Uncharacterized protein</fullName>
    </submittedName>
</protein>
<comment type="caution">
    <text evidence="1">The sequence shown here is derived from an EMBL/GenBank/DDBJ whole genome shotgun (WGS) entry which is preliminary data.</text>
</comment>
<dbReference type="AlphaFoldDB" id="A0A1F6D8V1"/>
<proteinExistence type="predicted"/>
<evidence type="ECO:0000313" key="1">
    <source>
        <dbReference type="EMBL" id="OGG57747.1"/>
    </source>
</evidence>
<name>A0A1F6D8V1_9BACT</name>
<dbReference type="Proteomes" id="UP000176377">
    <property type="component" value="Unassembled WGS sequence"/>
</dbReference>
<dbReference type="EMBL" id="MFLA01000045">
    <property type="protein sequence ID" value="OGG57747.1"/>
    <property type="molecule type" value="Genomic_DNA"/>
</dbReference>
<evidence type="ECO:0000313" key="2">
    <source>
        <dbReference type="Proteomes" id="UP000176377"/>
    </source>
</evidence>
<accession>A0A1F6D8V1</accession>
<sequence length="93" mass="11030">MAITITSEHVRTFGELKAWALEQAGVSNHFEFRDLGENYATYWEGMNRAEFDRGYVHGEYEKPDTPALCDMKLLTEKEFRDWKGTFEFFHEKK</sequence>
<reference evidence="1 2" key="1">
    <citation type="journal article" date="2016" name="Nat. Commun.">
        <title>Thousands of microbial genomes shed light on interconnected biogeochemical processes in an aquifer system.</title>
        <authorList>
            <person name="Anantharaman K."/>
            <person name="Brown C.T."/>
            <person name="Hug L.A."/>
            <person name="Sharon I."/>
            <person name="Castelle C.J."/>
            <person name="Probst A.J."/>
            <person name="Thomas B.C."/>
            <person name="Singh A."/>
            <person name="Wilkins M.J."/>
            <person name="Karaoz U."/>
            <person name="Brodie E.L."/>
            <person name="Williams K.H."/>
            <person name="Hubbard S.S."/>
            <person name="Banfield J.F."/>
        </authorList>
    </citation>
    <scope>NUCLEOTIDE SEQUENCE [LARGE SCALE GENOMIC DNA]</scope>
</reference>
<organism evidence="1 2">
    <name type="scientific">Candidatus Kaiserbacteria bacterium RIFCSPHIGHO2_01_FULL_56_24</name>
    <dbReference type="NCBI Taxonomy" id="1798487"/>
    <lineage>
        <taxon>Bacteria</taxon>
        <taxon>Candidatus Kaiseribacteriota</taxon>
    </lineage>
</organism>